<dbReference type="OrthoDB" id="5328201at2"/>
<keyword evidence="1" id="KW-0472">Membrane</keyword>
<organism evidence="2 3">
    <name type="scientific">Helicobacter didelphidarum</name>
    <dbReference type="NCBI Taxonomy" id="2040648"/>
    <lineage>
        <taxon>Bacteria</taxon>
        <taxon>Pseudomonadati</taxon>
        <taxon>Campylobacterota</taxon>
        <taxon>Epsilonproteobacteria</taxon>
        <taxon>Campylobacterales</taxon>
        <taxon>Helicobacteraceae</taxon>
        <taxon>Helicobacter</taxon>
    </lineage>
</organism>
<feature type="transmembrane region" description="Helical" evidence="1">
    <location>
        <begin position="32"/>
        <end position="51"/>
    </location>
</feature>
<keyword evidence="3" id="KW-1185">Reference proteome</keyword>
<reference evidence="2 3" key="1">
    <citation type="submission" date="2018-04" db="EMBL/GenBank/DDBJ databases">
        <title>Novel Campyloabacter and Helicobacter Species and Strains.</title>
        <authorList>
            <person name="Mannion A.J."/>
            <person name="Shen Z."/>
            <person name="Fox J.G."/>
        </authorList>
    </citation>
    <scope>NUCLEOTIDE SEQUENCE [LARGE SCALE GENOMIC DNA]</scope>
    <source>
        <strain evidence="2 3">MIT 17-337</strain>
    </source>
</reference>
<sequence length="218" mass="25370">MSEKQLNNIESKKLDSNGDGIVWEYRESQIDFFITLILSLPFAIFFCSLLIEGIHKFSNRNDTSLFMTLLLLFCAFICIYPSYRLIKLLNQKALYLTKENIVVEKYIGKTIIAPLGISYISNYSSIWGTAIFGMSSELTFYRIDSEHYKKISFILAFGCGNIEELYSYLLPKLETYLIGLQEEEYIECKIVLNIDGKMDSRIDFNKIERLRKEQENAM</sequence>
<protein>
    <recommendedName>
        <fullName evidence="4">DUF304 domain-containing protein</fullName>
    </recommendedName>
</protein>
<keyword evidence="1" id="KW-1133">Transmembrane helix</keyword>
<dbReference type="AlphaFoldDB" id="A0A3D8I1T6"/>
<evidence type="ECO:0008006" key="4">
    <source>
        <dbReference type="Google" id="ProtNLM"/>
    </source>
</evidence>
<dbReference type="EMBL" id="NXLQ01000166">
    <property type="protein sequence ID" value="RDU58946.1"/>
    <property type="molecule type" value="Genomic_DNA"/>
</dbReference>
<dbReference type="Proteomes" id="UP000256379">
    <property type="component" value="Unassembled WGS sequence"/>
</dbReference>
<proteinExistence type="predicted"/>
<name>A0A3D8I1T6_9HELI</name>
<dbReference type="RefSeq" id="WP_115544043.1">
    <property type="nucleotide sequence ID" value="NZ_NXLQ01000166.1"/>
</dbReference>
<accession>A0A3D8I1T6</accession>
<evidence type="ECO:0000256" key="1">
    <source>
        <dbReference type="SAM" id="Phobius"/>
    </source>
</evidence>
<keyword evidence="1" id="KW-0812">Transmembrane</keyword>
<feature type="transmembrane region" description="Helical" evidence="1">
    <location>
        <begin position="63"/>
        <end position="83"/>
    </location>
</feature>
<evidence type="ECO:0000313" key="3">
    <source>
        <dbReference type="Proteomes" id="UP000256379"/>
    </source>
</evidence>
<evidence type="ECO:0000313" key="2">
    <source>
        <dbReference type="EMBL" id="RDU58946.1"/>
    </source>
</evidence>
<gene>
    <name evidence="2" type="ORF">CQA53_11725</name>
</gene>
<comment type="caution">
    <text evidence="2">The sequence shown here is derived from an EMBL/GenBank/DDBJ whole genome shotgun (WGS) entry which is preliminary data.</text>
</comment>